<protein>
    <submittedName>
        <fullName evidence="2">Helix-turn-helix protein</fullName>
    </submittedName>
</protein>
<gene>
    <name evidence="2" type="ORF">DFR70_102873</name>
</gene>
<dbReference type="Gene3D" id="1.10.260.40">
    <property type="entry name" value="lambda repressor-like DNA-binding domains"/>
    <property type="match status" value="1"/>
</dbReference>
<dbReference type="SUPFAM" id="SSF47413">
    <property type="entry name" value="lambda repressor-like DNA-binding domains"/>
    <property type="match status" value="1"/>
</dbReference>
<evidence type="ECO:0000313" key="3">
    <source>
        <dbReference type="Proteomes" id="UP000247569"/>
    </source>
</evidence>
<dbReference type="EMBL" id="QJKF01000002">
    <property type="protein sequence ID" value="PXX69185.1"/>
    <property type="molecule type" value="Genomic_DNA"/>
</dbReference>
<dbReference type="AlphaFoldDB" id="A0A318K7V0"/>
<feature type="domain" description="HTH cro/C1-type" evidence="1">
    <location>
        <begin position="50"/>
        <end position="104"/>
    </location>
</feature>
<keyword evidence="3" id="KW-1185">Reference proteome</keyword>
<dbReference type="GO" id="GO:0003677">
    <property type="term" value="F:DNA binding"/>
    <property type="evidence" value="ECO:0007669"/>
    <property type="project" value="InterPro"/>
</dbReference>
<evidence type="ECO:0000259" key="1">
    <source>
        <dbReference type="PROSITE" id="PS50943"/>
    </source>
</evidence>
<sequence>MAAEEDGVVVDLDAHRRGETRRGRLAPVQPDRDRAEAVSPLLRAVYGEVLRDERQDQDRTLADVATAVGMSKQYLSEIERGRKEASSEMLHSICDALGMPVESLLFRGARRLGALRQLGRRPVSGARVELLAA</sequence>
<dbReference type="Pfam" id="PF13560">
    <property type="entry name" value="HTH_31"/>
    <property type="match status" value="1"/>
</dbReference>
<organism evidence="2 3">
    <name type="scientific">Nocardia tenerifensis</name>
    <dbReference type="NCBI Taxonomy" id="228006"/>
    <lineage>
        <taxon>Bacteria</taxon>
        <taxon>Bacillati</taxon>
        <taxon>Actinomycetota</taxon>
        <taxon>Actinomycetes</taxon>
        <taxon>Mycobacteriales</taxon>
        <taxon>Nocardiaceae</taxon>
        <taxon>Nocardia</taxon>
    </lineage>
</organism>
<dbReference type="InterPro" id="IPR001387">
    <property type="entry name" value="Cro/C1-type_HTH"/>
</dbReference>
<dbReference type="SMART" id="SM00530">
    <property type="entry name" value="HTH_XRE"/>
    <property type="match status" value="1"/>
</dbReference>
<dbReference type="RefSeq" id="WP_040737968.1">
    <property type="nucleotide sequence ID" value="NZ_QJKF01000002.1"/>
</dbReference>
<evidence type="ECO:0000313" key="2">
    <source>
        <dbReference type="EMBL" id="PXX69185.1"/>
    </source>
</evidence>
<proteinExistence type="predicted"/>
<name>A0A318K7V0_9NOCA</name>
<comment type="caution">
    <text evidence="2">The sequence shown here is derived from an EMBL/GenBank/DDBJ whole genome shotgun (WGS) entry which is preliminary data.</text>
</comment>
<dbReference type="Proteomes" id="UP000247569">
    <property type="component" value="Unassembled WGS sequence"/>
</dbReference>
<dbReference type="PROSITE" id="PS50943">
    <property type="entry name" value="HTH_CROC1"/>
    <property type="match status" value="1"/>
</dbReference>
<dbReference type="CDD" id="cd00093">
    <property type="entry name" value="HTH_XRE"/>
    <property type="match status" value="1"/>
</dbReference>
<reference evidence="2 3" key="1">
    <citation type="submission" date="2018-05" db="EMBL/GenBank/DDBJ databases">
        <title>Genomic Encyclopedia of Type Strains, Phase IV (KMG-IV): sequencing the most valuable type-strain genomes for metagenomic binning, comparative biology and taxonomic classification.</title>
        <authorList>
            <person name="Goeker M."/>
        </authorList>
    </citation>
    <scope>NUCLEOTIDE SEQUENCE [LARGE SCALE GENOMIC DNA]</scope>
    <source>
        <strain evidence="2 3">DSM 44704</strain>
    </source>
</reference>
<accession>A0A318K7V0</accession>
<dbReference type="InterPro" id="IPR010982">
    <property type="entry name" value="Lambda_DNA-bd_dom_sf"/>
</dbReference>
<dbReference type="OrthoDB" id="3188736at2"/>